<keyword evidence="4" id="KW-0449">Lipoprotein</keyword>
<dbReference type="InterPro" id="IPR001320">
    <property type="entry name" value="Iontro_rcpt_C"/>
</dbReference>
<feature type="domain" description="Solute-binding protein family 3/N-terminal" evidence="6">
    <location>
        <begin position="44"/>
        <end position="266"/>
    </location>
</feature>
<sequence>MNKKFFSFMMIGLLISLLAACGTASSNEEGQGSSTSDTPEKKTKLVMGTSADYPPFEFIDTANGSEFVGFDIDLATYITEQLGYELEIRDMAFDGLIGALQADRVDFVASSMSATEERKKNVDFSEIYFMSGEMLVTLKGSGIESAEDLAGKAVGVQLGSIQEDTANELSEEMADLEVKKLNKVPELIQELKSNRIDAIVLDQSVAEGFLAKSEDLAGILLSEDAAGTAIAFPKGSELTEEFNQVILEMKENGELDKLVEKWIAGEGQ</sequence>
<evidence type="ECO:0000313" key="8">
    <source>
        <dbReference type="EMBL" id="GAA0316948.1"/>
    </source>
</evidence>
<dbReference type="Proteomes" id="UP001500782">
    <property type="component" value="Unassembled WGS sequence"/>
</dbReference>
<keyword evidence="3" id="KW-0564">Palmitate</keyword>
<dbReference type="Gene3D" id="3.40.190.10">
    <property type="entry name" value="Periplasmic binding protein-like II"/>
    <property type="match status" value="2"/>
</dbReference>
<evidence type="ECO:0000259" key="7">
    <source>
        <dbReference type="SMART" id="SM00079"/>
    </source>
</evidence>
<name>A0ABN0VUA0_9BACI</name>
<feature type="signal peptide" evidence="5">
    <location>
        <begin position="1"/>
        <end position="19"/>
    </location>
</feature>
<evidence type="ECO:0000256" key="1">
    <source>
        <dbReference type="ARBA" id="ARBA00004193"/>
    </source>
</evidence>
<protein>
    <submittedName>
        <fullName evidence="8">Transporter substrate-binding domain-containing protein</fullName>
    </submittedName>
</protein>
<dbReference type="InterPro" id="IPR001638">
    <property type="entry name" value="Solute-binding_3/MltF_N"/>
</dbReference>
<organism evidence="8 9">
    <name type="scientific">Bacillus carboniphilus</name>
    <dbReference type="NCBI Taxonomy" id="86663"/>
    <lineage>
        <taxon>Bacteria</taxon>
        <taxon>Bacillati</taxon>
        <taxon>Bacillota</taxon>
        <taxon>Bacilli</taxon>
        <taxon>Bacillales</taxon>
        <taxon>Bacillaceae</taxon>
        <taxon>Bacillus</taxon>
    </lineage>
</organism>
<evidence type="ECO:0000256" key="3">
    <source>
        <dbReference type="ARBA" id="ARBA00023139"/>
    </source>
</evidence>
<keyword evidence="9" id="KW-1185">Reference proteome</keyword>
<feature type="chain" id="PRO_5046256891" evidence="5">
    <location>
        <begin position="20"/>
        <end position="268"/>
    </location>
</feature>
<feature type="domain" description="Ionotropic glutamate receptor C-terminal" evidence="7">
    <location>
        <begin position="44"/>
        <end position="265"/>
    </location>
</feature>
<dbReference type="SMART" id="SM00062">
    <property type="entry name" value="PBPb"/>
    <property type="match status" value="1"/>
</dbReference>
<comment type="caution">
    <text evidence="8">The sequence shown here is derived from an EMBL/GenBank/DDBJ whole genome shotgun (WGS) entry which is preliminary data.</text>
</comment>
<accession>A0ABN0VUA0</accession>
<evidence type="ECO:0000256" key="4">
    <source>
        <dbReference type="ARBA" id="ARBA00023288"/>
    </source>
</evidence>
<evidence type="ECO:0000256" key="2">
    <source>
        <dbReference type="ARBA" id="ARBA00022729"/>
    </source>
</evidence>
<dbReference type="PROSITE" id="PS51257">
    <property type="entry name" value="PROKAR_LIPOPROTEIN"/>
    <property type="match status" value="1"/>
</dbReference>
<proteinExistence type="predicted"/>
<dbReference type="PANTHER" id="PTHR35936">
    <property type="entry name" value="MEMBRANE-BOUND LYTIC MUREIN TRANSGLYCOSYLASE F"/>
    <property type="match status" value="1"/>
</dbReference>
<evidence type="ECO:0000313" key="9">
    <source>
        <dbReference type="Proteomes" id="UP001500782"/>
    </source>
</evidence>
<reference evidence="8 9" key="1">
    <citation type="journal article" date="2019" name="Int. J. Syst. Evol. Microbiol.">
        <title>The Global Catalogue of Microorganisms (GCM) 10K type strain sequencing project: providing services to taxonomists for standard genome sequencing and annotation.</title>
        <authorList>
            <consortium name="The Broad Institute Genomics Platform"/>
            <consortium name="The Broad Institute Genome Sequencing Center for Infectious Disease"/>
            <person name="Wu L."/>
            <person name="Ma J."/>
        </authorList>
    </citation>
    <scope>NUCLEOTIDE SEQUENCE [LARGE SCALE GENOMIC DNA]</scope>
    <source>
        <strain evidence="8 9">JCM 9731</strain>
    </source>
</reference>
<gene>
    <name evidence="8" type="ORF">GCM10008967_04420</name>
</gene>
<dbReference type="EMBL" id="BAAADJ010000004">
    <property type="protein sequence ID" value="GAA0316948.1"/>
    <property type="molecule type" value="Genomic_DNA"/>
</dbReference>
<dbReference type="Pfam" id="PF00497">
    <property type="entry name" value="SBP_bac_3"/>
    <property type="match status" value="1"/>
</dbReference>
<comment type="subcellular location">
    <subcellularLocation>
        <location evidence="1">Cell membrane</location>
        <topology evidence="1">Lipid-anchor</topology>
    </subcellularLocation>
</comment>
<dbReference type="RefSeq" id="WP_343795944.1">
    <property type="nucleotide sequence ID" value="NZ_BAAADJ010000004.1"/>
</dbReference>
<dbReference type="SUPFAM" id="SSF53850">
    <property type="entry name" value="Periplasmic binding protein-like II"/>
    <property type="match status" value="1"/>
</dbReference>
<keyword evidence="2 5" id="KW-0732">Signal</keyword>
<dbReference type="PANTHER" id="PTHR35936:SF17">
    <property type="entry name" value="ARGININE-BINDING EXTRACELLULAR PROTEIN ARTP"/>
    <property type="match status" value="1"/>
</dbReference>
<dbReference type="SMART" id="SM00079">
    <property type="entry name" value="PBPe"/>
    <property type="match status" value="1"/>
</dbReference>
<evidence type="ECO:0000256" key="5">
    <source>
        <dbReference type="SAM" id="SignalP"/>
    </source>
</evidence>
<evidence type="ECO:0000259" key="6">
    <source>
        <dbReference type="SMART" id="SM00062"/>
    </source>
</evidence>